<evidence type="ECO:0000313" key="3">
    <source>
        <dbReference type="EMBL" id="SBV91219.1"/>
    </source>
</evidence>
<dbReference type="RefSeq" id="WP_227118510.1">
    <property type="nucleotide sequence ID" value="NZ_LT598928.1"/>
</dbReference>
<dbReference type="AlphaFoldDB" id="A0A212IVN7"/>
<dbReference type="Pfam" id="PF01075">
    <property type="entry name" value="Glyco_transf_9"/>
    <property type="match status" value="1"/>
</dbReference>
<keyword evidence="1" id="KW-0328">Glycosyltransferase</keyword>
<name>A0A212IVN7_9BACT</name>
<gene>
    <name evidence="3" type="ORF">KM92DES2_10102</name>
</gene>
<dbReference type="PANTHER" id="PTHR30160">
    <property type="entry name" value="TETRAACYLDISACCHARIDE 4'-KINASE-RELATED"/>
    <property type="match status" value="1"/>
</dbReference>
<evidence type="ECO:0008006" key="4">
    <source>
        <dbReference type="Google" id="ProtNLM"/>
    </source>
</evidence>
<evidence type="ECO:0000256" key="2">
    <source>
        <dbReference type="ARBA" id="ARBA00022679"/>
    </source>
</evidence>
<dbReference type="InterPro" id="IPR051199">
    <property type="entry name" value="LPS_LOS_Heptosyltrfase"/>
</dbReference>
<dbReference type="Gene3D" id="3.40.50.2000">
    <property type="entry name" value="Glycogen Phosphorylase B"/>
    <property type="match status" value="2"/>
</dbReference>
<dbReference type="CDD" id="cd03789">
    <property type="entry name" value="GT9_LPS_heptosyltransferase"/>
    <property type="match status" value="1"/>
</dbReference>
<keyword evidence="2" id="KW-0808">Transferase</keyword>
<evidence type="ECO:0000256" key="1">
    <source>
        <dbReference type="ARBA" id="ARBA00022676"/>
    </source>
</evidence>
<sequence length="471" mass="51552">MSADPILVLQLHRMGDLILTFPLLIRLRQLWPHNPLWVVAEPAFFQQLMPLAPDAVFFPPSHCQELARQTYAAAINLSSSPVAAQLMARLEPPLKLGPVADSDGLRVLGFWQLYRAALTQNNHANAFHWADLHLLDLSPAPNLAAVGHSRPKPAGTRRVGLVLGASEAAKRPDAAFWARLAMRLAAADLAPVFLGGKAEQELGDEVAHRSGLAQANLCGKLALREVAALMGTLDLCITPDTGPMHLADYLGVPVLNLSMGPVHARETGPSAPGQWVLRAAMSCVGCWQCRRSRLFCKQAFMPASVAQLALQIHQELATGKPCCKAPDNGLTLYRTGRDALGLHTLKPYPEPRGNSCRPQLEDVWQAAFLFLYDPGQQTLLRQRLTNLHAKHPALAGRLAARLAHLCALCSDHLKKRTPLPDDFWRVQPGMIRLFTGHLHMFLQNEGFSEQGWRTAVHRLAALAPVFANPAS</sequence>
<accession>A0A212IVN7</accession>
<dbReference type="SUPFAM" id="SSF53756">
    <property type="entry name" value="UDP-Glycosyltransferase/glycogen phosphorylase"/>
    <property type="match status" value="1"/>
</dbReference>
<dbReference type="InterPro" id="IPR002201">
    <property type="entry name" value="Glyco_trans_9"/>
</dbReference>
<dbReference type="EMBL" id="FLUP01000001">
    <property type="protein sequence ID" value="SBV91219.1"/>
    <property type="molecule type" value="Genomic_DNA"/>
</dbReference>
<dbReference type="PANTHER" id="PTHR30160:SF7">
    <property type="entry name" value="ADP-HEPTOSE--LPS HEPTOSYLTRANSFERASE 2"/>
    <property type="match status" value="1"/>
</dbReference>
<proteinExistence type="predicted"/>
<dbReference type="GO" id="GO:0008713">
    <property type="term" value="F:ADP-heptose-lipopolysaccharide heptosyltransferase activity"/>
    <property type="evidence" value="ECO:0007669"/>
    <property type="project" value="TreeGrafter"/>
</dbReference>
<dbReference type="GO" id="GO:0005829">
    <property type="term" value="C:cytosol"/>
    <property type="evidence" value="ECO:0007669"/>
    <property type="project" value="TreeGrafter"/>
</dbReference>
<dbReference type="GO" id="GO:0009244">
    <property type="term" value="P:lipopolysaccharide core region biosynthetic process"/>
    <property type="evidence" value="ECO:0007669"/>
    <property type="project" value="TreeGrafter"/>
</dbReference>
<organism evidence="3">
    <name type="scientific">uncultured Desulfovibrio sp</name>
    <dbReference type="NCBI Taxonomy" id="167968"/>
    <lineage>
        <taxon>Bacteria</taxon>
        <taxon>Pseudomonadati</taxon>
        <taxon>Thermodesulfobacteriota</taxon>
        <taxon>Desulfovibrionia</taxon>
        <taxon>Desulfovibrionales</taxon>
        <taxon>Desulfovibrionaceae</taxon>
        <taxon>Desulfovibrio</taxon>
        <taxon>environmental samples</taxon>
    </lineage>
</organism>
<reference evidence="3" key="1">
    <citation type="submission" date="2016-04" db="EMBL/GenBank/DDBJ databases">
        <authorList>
            <person name="Evans L.H."/>
            <person name="Alamgir A."/>
            <person name="Owens N."/>
            <person name="Weber N.D."/>
            <person name="Virtaneva K."/>
            <person name="Barbian K."/>
            <person name="Babar A."/>
            <person name="Rosenke K."/>
        </authorList>
    </citation>
    <scope>NUCLEOTIDE SEQUENCE</scope>
    <source>
        <strain evidence="3">92-2</strain>
    </source>
</reference>
<protein>
    <recommendedName>
        <fullName evidence="4">Glycosyl transferase family 9</fullName>
    </recommendedName>
</protein>